<dbReference type="PANTHER" id="PTHR43389:SF4">
    <property type="entry name" value="V-TYPE PROTON ATPASE SUBUNIT B"/>
    <property type="match status" value="1"/>
</dbReference>
<sequence length="70" mass="8433">RLNSPLERTWLEFADRFENEFIKQGPYENRSVEQTLEIAWDLLSILPEEDLIRVREAYIDKYHPAHKSES</sequence>
<evidence type="ECO:0000259" key="4">
    <source>
        <dbReference type="Pfam" id="PF22919"/>
    </source>
</evidence>
<organism evidence="5">
    <name type="scientific">marine sediment metagenome</name>
    <dbReference type="NCBI Taxonomy" id="412755"/>
    <lineage>
        <taxon>unclassified sequences</taxon>
        <taxon>metagenomes</taxon>
        <taxon>ecological metagenomes</taxon>
    </lineage>
</organism>
<evidence type="ECO:0000256" key="1">
    <source>
        <dbReference type="ARBA" id="ARBA00008936"/>
    </source>
</evidence>
<name>X0X7Z1_9ZZZZ</name>
<dbReference type="InterPro" id="IPR022879">
    <property type="entry name" value="V-ATPase_su_B/beta"/>
</dbReference>
<dbReference type="Gene3D" id="3.40.50.12240">
    <property type="match status" value="1"/>
</dbReference>
<keyword evidence="3" id="KW-0406">Ion transport</keyword>
<comment type="caution">
    <text evidence="5">The sequence shown here is derived from an EMBL/GenBank/DDBJ whole genome shotgun (WGS) entry which is preliminary data.</text>
</comment>
<comment type="similarity">
    <text evidence="1">Belongs to the ATPase alpha/beta chains family.</text>
</comment>
<feature type="non-terminal residue" evidence="5">
    <location>
        <position position="1"/>
    </location>
</feature>
<dbReference type="EMBL" id="BARS01041489">
    <property type="protein sequence ID" value="GAG32773.1"/>
    <property type="molecule type" value="Genomic_DNA"/>
</dbReference>
<dbReference type="PANTHER" id="PTHR43389">
    <property type="entry name" value="V-TYPE PROTON ATPASE SUBUNIT B"/>
    <property type="match status" value="1"/>
</dbReference>
<keyword evidence="2" id="KW-0813">Transport</keyword>
<evidence type="ECO:0000256" key="2">
    <source>
        <dbReference type="ARBA" id="ARBA00022448"/>
    </source>
</evidence>
<reference evidence="5" key="1">
    <citation type="journal article" date="2014" name="Front. Microbiol.">
        <title>High frequency of phylogenetically diverse reductive dehalogenase-homologous genes in deep subseafloor sedimentary metagenomes.</title>
        <authorList>
            <person name="Kawai M."/>
            <person name="Futagami T."/>
            <person name="Toyoda A."/>
            <person name="Takaki Y."/>
            <person name="Nishi S."/>
            <person name="Hori S."/>
            <person name="Arai W."/>
            <person name="Tsubouchi T."/>
            <person name="Morono Y."/>
            <person name="Uchiyama I."/>
            <person name="Ito T."/>
            <person name="Fujiyama A."/>
            <person name="Inagaki F."/>
            <person name="Takami H."/>
        </authorList>
    </citation>
    <scope>NUCLEOTIDE SEQUENCE</scope>
    <source>
        <strain evidence="5">Expedition CK06-06</strain>
    </source>
</reference>
<dbReference type="AlphaFoldDB" id="X0X7Z1"/>
<evidence type="ECO:0000313" key="5">
    <source>
        <dbReference type="EMBL" id="GAG32773.1"/>
    </source>
</evidence>
<proteinExistence type="inferred from homology"/>
<dbReference type="Pfam" id="PF22919">
    <property type="entry name" value="ATP-synt_VA_C"/>
    <property type="match status" value="1"/>
</dbReference>
<evidence type="ECO:0000256" key="3">
    <source>
        <dbReference type="ARBA" id="ARBA00023065"/>
    </source>
</evidence>
<feature type="domain" description="ATP synthase A/B type C-terminal" evidence="4">
    <location>
        <begin position="6"/>
        <end position="63"/>
    </location>
</feature>
<dbReference type="InterPro" id="IPR055190">
    <property type="entry name" value="ATP-synt_VA_C"/>
</dbReference>
<accession>X0X7Z1</accession>
<protein>
    <recommendedName>
        <fullName evidence="4">ATP synthase A/B type C-terminal domain-containing protein</fullName>
    </recommendedName>
</protein>
<dbReference type="GO" id="GO:0046961">
    <property type="term" value="F:proton-transporting ATPase activity, rotational mechanism"/>
    <property type="evidence" value="ECO:0007669"/>
    <property type="project" value="TreeGrafter"/>
</dbReference>
<gene>
    <name evidence="5" type="ORF">S01H1_63089</name>
</gene>